<dbReference type="GO" id="GO:0009425">
    <property type="term" value="C:bacterial-type flagellum basal body"/>
    <property type="evidence" value="ECO:0007669"/>
    <property type="project" value="InterPro"/>
</dbReference>
<dbReference type="AlphaFoldDB" id="A0A1T2L5U8"/>
<evidence type="ECO:0000256" key="1">
    <source>
        <dbReference type="ARBA" id="ARBA00002254"/>
    </source>
</evidence>
<keyword evidence="4" id="KW-1003">Cell membrane</keyword>
<reference evidence="11 12" key="1">
    <citation type="submission" date="2016-11" db="EMBL/GenBank/DDBJ databases">
        <title>Mixed transmission modes and dynamic genome evolution in an obligate animal-bacterial symbiosis.</title>
        <authorList>
            <person name="Russell S.L."/>
            <person name="Corbett-Detig R.B."/>
            <person name="Cavanaugh C.M."/>
        </authorList>
    </citation>
    <scope>NUCLEOTIDE SEQUENCE [LARGE SCALE GENOMIC DNA]</scope>
    <source>
        <strain evidence="11">Sveles-Q1</strain>
    </source>
</reference>
<keyword evidence="10" id="KW-0997">Cell inner membrane</keyword>
<dbReference type="GO" id="GO:0006935">
    <property type="term" value="P:chemotaxis"/>
    <property type="evidence" value="ECO:0007669"/>
    <property type="project" value="UniProtKB-KW"/>
</dbReference>
<keyword evidence="8 10" id="KW-1133">Transmembrane helix</keyword>
<organism evidence="11 12">
    <name type="scientific">Solemya pervernicosa gill symbiont</name>
    <dbReference type="NCBI Taxonomy" id="642797"/>
    <lineage>
        <taxon>Bacteria</taxon>
        <taxon>Pseudomonadati</taxon>
        <taxon>Pseudomonadota</taxon>
        <taxon>Gammaproteobacteria</taxon>
        <taxon>sulfur-oxidizing symbionts</taxon>
    </lineage>
</organism>
<evidence type="ECO:0000256" key="3">
    <source>
        <dbReference type="ARBA" id="ARBA00008281"/>
    </source>
</evidence>
<name>A0A1T2L5U8_9GAMM</name>
<dbReference type="RefSeq" id="WP_078483491.1">
    <property type="nucleotide sequence ID" value="NZ_MPRL01000025.1"/>
</dbReference>
<evidence type="ECO:0000256" key="4">
    <source>
        <dbReference type="ARBA" id="ARBA00022475"/>
    </source>
</evidence>
<dbReference type="EMBL" id="MPRL01000025">
    <property type="protein sequence ID" value="OOZ40432.1"/>
    <property type="molecule type" value="Genomic_DNA"/>
</dbReference>
<evidence type="ECO:0000256" key="5">
    <source>
        <dbReference type="ARBA" id="ARBA00022500"/>
    </source>
</evidence>
<keyword evidence="12" id="KW-1185">Reference proteome</keyword>
<accession>A0A1T2L5U8</accession>
<comment type="similarity">
    <text evidence="3 10">Belongs to the FliL family.</text>
</comment>
<feature type="transmembrane region" description="Helical" evidence="10">
    <location>
        <begin position="23"/>
        <end position="46"/>
    </location>
</feature>
<evidence type="ECO:0000256" key="6">
    <source>
        <dbReference type="ARBA" id="ARBA00022692"/>
    </source>
</evidence>
<evidence type="ECO:0000256" key="2">
    <source>
        <dbReference type="ARBA" id="ARBA00004162"/>
    </source>
</evidence>
<comment type="caution">
    <text evidence="11">The sequence shown here is derived from an EMBL/GenBank/DDBJ whole genome shotgun (WGS) entry which is preliminary data.</text>
</comment>
<evidence type="ECO:0000313" key="12">
    <source>
        <dbReference type="Proteomes" id="UP000191110"/>
    </source>
</evidence>
<protein>
    <recommendedName>
        <fullName evidence="10">Flagellar protein FliL</fullName>
    </recommendedName>
</protein>
<evidence type="ECO:0000256" key="9">
    <source>
        <dbReference type="ARBA" id="ARBA00023136"/>
    </source>
</evidence>
<keyword evidence="6 10" id="KW-0812">Transmembrane</keyword>
<keyword evidence="7 10" id="KW-0283">Flagellar rotation</keyword>
<dbReference type="GO" id="GO:0071973">
    <property type="term" value="P:bacterial-type flagellum-dependent cell motility"/>
    <property type="evidence" value="ECO:0007669"/>
    <property type="project" value="InterPro"/>
</dbReference>
<keyword evidence="5 10" id="KW-0145">Chemotaxis</keyword>
<dbReference type="GO" id="GO:0005886">
    <property type="term" value="C:plasma membrane"/>
    <property type="evidence" value="ECO:0007669"/>
    <property type="project" value="UniProtKB-SubCell"/>
</dbReference>
<dbReference type="Proteomes" id="UP000191110">
    <property type="component" value="Unassembled WGS sequence"/>
</dbReference>
<evidence type="ECO:0000256" key="7">
    <source>
        <dbReference type="ARBA" id="ARBA00022779"/>
    </source>
</evidence>
<evidence type="ECO:0000256" key="10">
    <source>
        <dbReference type="RuleBase" id="RU364125"/>
    </source>
</evidence>
<comment type="function">
    <text evidence="1 10">Controls the rotational direction of flagella during chemotaxis.</text>
</comment>
<keyword evidence="9 10" id="KW-0472">Membrane</keyword>
<evidence type="ECO:0000313" key="11">
    <source>
        <dbReference type="EMBL" id="OOZ40432.1"/>
    </source>
</evidence>
<gene>
    <name evidence="11" type="ORF">BOW53_07600</name>
</gene>
<sequence>MIDEREERGSAQPQSSSGVAVRLALKGGLLLLVVVALALLFLLGGFEGGSLMEKFKWGEDKREDSATVQFAKHLVRPLDGETDAAAYRNIAGLNQVDKHVGTARVAIAPVTVNVDEQGEHYLTVTVIVTAKDASQRKLIKRHRPAIQSAVMMLLTDFVKRHAIEDHISEQDQETFRVEALSAVKRQLIKTAGSTLVAEIEISRLELY</sequence>
<dbReference type="Pfam" id="PF03748">
    <property type="entry name" value="FliL"/>
    <property type="match status" value="1"/>
</dbReference>
<comment type="subcellular location">
    <subcellularLocation>
        <location evidence="10">Cell inner membrane</location>
    </subcellularLocation>
    <subcellularLocation>
        <location evidence="2">Cell membrane</location>
        <topology evidence="2">Single-pass membrane protein</topology>
    </subcellularLocation>
</comment>
<proteinExistence type="inferred from homology"/>
<dbReference type="InterPro" id="IPR005503">
    <property type="entry name" value="FliL"/>
</dbReference>
<evidence type="ECO:0000256" key="8">
    <source>
        <dbReference type="ARBA" id="ARBA00022989"/>
    </source>
</evidence>